<keyword evidence="3" id="KW-1003">Cell membrane</keyword>
<keyword evidence="11" id="KW-0325">Glycoprotein</keyword>
<dbReference type="GO" id="GO:0005886">
    <property type="term" value="C:plasma membrane"/>
    <property type="evidence" value="ECO:0007669"/>
    <property type="project" value="UniProtKB-SubCell"/>
</dbReference>
<keyword evidence="5" id="KW-0812">Transmembrane</keyword>
<feature type="signal peptide" evidence="12">
    <location>
        <begin position="1"/>
        <end position="17"/>
    </location>
</feature>
<keyword evidence="10" id="KW-0675">Receptor</keyword>
<dbReference type="Pfam" id="PF13855">
    <property type="entry name" value="LRR_8"/>
    <property type="match status" value="1"/>
</dbReference>
<evidence type="ECO:0000256" key="2">
    <source>
        <dbReference type="ARBA" id="ARBA00009592"/>
    </source>
</evidence>
<dbReference type="OMA" id="WIAESSP"/>
<dbReference type="GO" id="GO:0051707">
    <property type="term" value="P:response to other organism"/>
    <property type="evidence" value="ECO:0007669"/>
    <property type="project" value="UniProtKB-ARBA"/>
</dbReference>
<keyword evidence="4" id="KW-0433">Leucine-rich repeat</keyword>
<dbReference type="SUPFAM" id="SSF52058">
    <property type="entry name" value="L domain-like"/>
    <property type="match status" value="1"/>
</dbReference>
<dbReference type="PRINTS" id="PR00019">
    <property type="entry name" value="LEURICHRPT"/>
</dbReference>
<dbReference type="InterPro" id="IPR001611">
    <property type="entry name" value="Leu-rich_rpt"/>
</dbReference>
<proteinExistence type="inferred from homology"/>
<keyword evidence="7" id="KW-0677">Repeat</keyword>
<evidence type="ECO:0000256" key="7">
    <source>
        <dbReference type="ARBA" id="ARBA00022737"/>
    </source>
</evidence>
<reference evidence="13 14" key="2">
    <citation type="journal article" date="2017" name="Genome Biol.">
        <title>New reference genome sequences of hot pepper reveal the massive evolution of plant disease-resistance genes by retroduplication.</title>
        <authorList>
            <person name="Kim S."/>
            <person name="Park J."/>
            <person name="Yeom S.I."/>
            <person name="Kim Y.M."/>
            <person name="Seo E."/>
            <person name="Kim K.T."/>
            <person name="Kim M.S."/>
            <person name="Lee J.M."/>
            <person name="Cheong K."/>
            <person name="Shin H.S."/>
            <person name="Kim S.B."/>
            <person name="Han K."/>
            <person name="Lee J."/>
            <person name="Park M."/>
            <person name="Lee H.A."/>
            <person name="Lee H.Y."/>
            <person name="Lee Y."/>
            <person name="Oh S."/>
            <person name="Lee J.H."/>
            <person name="Choi E."/>
            <person name="Choi E."/>
            <person name="Lee S.E."/>
            <person name="Jeon J."/>
            <person name="Kim H."/>
            <person name="Choi G."/>
            <person name="Song H."/>
            <person name="Lee J."/>
            <person name="Lee S.C."/>
            <person name="Kwon J.K."/>
            <person name="Lee H.Y."/>
            <person name="Koo N."/>
            <person name="Hong Y."/>
            <person name="Kim R.W."/>
            <person name="Kang W.H."/>
            <person name="Huh J.H."/>
            <person name="Kang B.C."/>
            <person name="Yang T.J."/>
            <person name="Lee Y.H."/>
            <person name="Bennetzen J.L."/>
            <person name="Choi D."/>
        </authorList>
    </citation>
    <scope>NUCLEOTIDE SEQUENCE [LARGE SCALE GENOMIC DNA]</scope>
    <source>
        <strain evidence="14">cv. CM334</strain>
    </source>
</reference>
<dbReference type="STRING" id="4072.A0A2G2Z2D0"/>
<evidence type="ECO:0000256" key="3">
    <source>
        <dbReference type="ARBA" id="ARBA00022475"/>
    </source>
</evidence>
<dbReference type="InterPro" id="IPR032675">
    <property type="entry name" value="LRR_dom_sf"/>
</dbReference>
<gene>
    <name evidence="13" type="ORF">T459_19583</name>
</gene>
<dbReference type="SMART" id="SM00369">
    <property type="entry name" value="LRR_TYP"/>
    <property type="match status" value="4"/>
</dbReference>
<evidence type="ECO:0000256" key="12">
    <source>
        <dbReference type="SAM" id="SignalP"/>
    </source>
</evidence>
<dbReference type="PROSITE" id="PS51450">
    <property type="entry name" value="LRR"/>
    <property type="match status" value="1"/>
</dbReference>
<dbReference type="PANTHER" id="PTHR48052">
    <property type="entry name" value="UNNAMED PRODUCT"/>
    <property type="match status" value="1"/>
</dbReference>
<reference evidence="13 14" key="1">
    <citation type="journal article" date="2014" name="Nat. Genet.">
        <title>Genome sequence of the hot pepper provides insights into the evolution of pungency in Capsicum species.</title>
        <authorList>
            <person name="Kim S."/>
            <person name="Park M."/>
            <person name="Yeom S.I."/>
            <person name="Kim Y.M."/>
            <person name="Lee J.M."/>
            <person name="Lee H.A."/>
            <person name="Seo E."/>
            <person name="Choi J."/>
            <person name="Cheong K."/>
            <person name="Kim K.T."/>
            <person name="Jung K."/>
            <person name="Lee G.W."/>
            <person name="Oh S.K."/>
            <person name="Bae C."/>
            <person name="Kim S.B."/>
            <person name="Lee H.Y."/>
            <person name="Kim S.Y."/>
            <person name="Kim M.S."/>
            <person name="Kang B.C."/>
            <person name="Jo Y.D."/>
            <person name="Yang H.B."/>
            <person name="Jeong H.J."/>
            <person name="Kang W.H."/>
            <person name="Kwon J.K."/>
            <person name="Shin C."/>
            <person name="Lim J.Y."/>
            <person name="Park J.H."/>
            <person name="Huh J.H."/>
            <person name="Kim J.S."/>
            <person name="Kim B.D."/>
            <person name="Cohen O."/>
            <person name="Paran I."/>
            <person name="Suh M.C."/>
            <person name="Lee S.B."/>
            <person name="Kim Y.K."/>
            <person name="Shin Y."/>
            <person name="Noh S.J."/>
            <person name="Park J."/>
            <person name="Seo Y.S."/>
            <person name="Kwon S.Y."/>
            <person name="Kim H.A."/>
            <person name="Park J.M."/>
            <person name="Kim H.J."/>
            <person name="Choi S.B."/>
            <person name="Bosland P.W."/>
            <person name="Reeves G."/>
            <person name="Jo S.H."/>
            <person name="Lee B.W."/>
            <person name="Cho H.T."/>
            <person name="Choi H.S."/>
            <person name="Lee M.S."/>
            <person name="Yu Y."/>
            <person name="Do Choi Y."/>
            <person name="Park B.S."/>
            <person name="van Deynze A."/>
            <person name="Ashrafi H."/>
            <person name="Hill T."/>
            <person name="Kim W.T."/>
            <person name="Pai H.S."/>
            <person name="Ahn H.K."/>
            <person name="Yeam I."/>
            <person name="Giovannoni J.J."/>
            <person name="Rose J.K."/>
            <person name="Sorensen I."/>
            <person name="Lee S.J."/>
            <person name="Kim R.W."/>
            <person name="Choi I.Y."/>
            <person name="Choi B.S."/>
            <person name="Lim J.S."/>
            <person name="Lee Y.H."/>
            <person name="Choi D."/>
        </authorList>
    </citation>
    <scope>NUCLEOTIDE SEQUENCE [LARGE SCALE GENOMIC DNA]</scope>
    <source>
        <strain evidence="14">cv. CM334</strain>
    </source>
</reference>
<dbReference type="Pfam" id="PF00560">
    <property type="entry name" value="LRR_1"/>
    <property type="match status" value="3"/>
</dbReference>
<evidence type="ECO:0000313" key="13">
    <source>
        <dbReference type="EMBL" id="PHT76061.1"/>
    </source>
</evidence>
<protein>
    <submittedName>
        <fullName evidence="13">Uncharacterized protein</fullName>
    </submittedName>
</protein>
<keyword evidence="8" id="KW-1133">Transmembrane helix</keyword>
<evidence type="ECO:0000256" key="8">
    <source>
        <dbReference type="ARBA" id="ARBA00022989"/>
    </source>
</evidence>
<keyword evidence="6 12" id="KW-0732">Signal</keyword>
<dbReference type="FunFam" id="3.80.10.10:FF:001362">
    <property type="entry name" value="Lrr receptor-like serinethreonine-protein kinase gso2"/>
    <property type="match status" value="1"/>
</dbReference>
<name>A0A2G2Z2D0_CAPAN</name>
<dbReference type="Gene3D" id="3.80.10.10">
    <property type="entry name" value="Ribonuclease Inhibitor"/>
    <property type="match status" value="2"/>
</dbReference>
<dbReference type="GO" id="GO:0006952">
    <property type="term" value="P:defense response"/>
    <property type="evidence" value="ECO:0007669"/>
    <property type="project" value="UniProtKB-ARBA"/>
</dbReference>
<keyword evidence="9" id="KW-0472">Membrane</keyword>
<evidence type="ECO:0000256" key="9">
    <source>
        <dbReference type="ARBA" id="ARBA00023136"/>
    </source>
</evidence>
<evidence type="ECO:0000256" key="4">
    <source>
        <dbReference type="ARBA" id="ARBA00022614"/>
    </source>
</evidence>
<dbReference type="PANTHER" id="PTHR48052:SF8">
    <property type="entry name" value="LRR RECEPTOR-LIKE SERINE_THREONINE-PROTEIN KINASE FLS2"/>
    <property type="match status" value="1"/>
</dbReference>
<keyword evidence="14" id="KW-1185">Reference proteome</keyword>
<dbReference type="AlphaFoldDB" id="A0A2G2Z2D0"/>
<evidence type="ECO:0000256" key="5">
    <source>
        <dbReference type="ARBA" id="ARBA00022692"/>
    </source>
</evidence>
<evidence type="ECO:0000313" key="14">
    <source>
        <dbReference type="Proteomes" id="UP000222542"/>
    </source>
</evidence>
<feature type="chain" id="PRO_5013646416" evidence="12">
    <location>
        <begin position="18"/>
        <end position="411"/>
    </location>
</feature>
<sequence length="411" mass="46305">MIVYLAFILACALPITGQIASGFGYLKSLEQLNLFGSGIQAKCPHWFIDPSLRELWLQDNLLNGIFHESFRQISSLEYLDLSNNQLTGSLPDLVLFPSLRELNLRSKHFQRVIPECSEKLSELKILDASFNRLQGLLEGFRQLFNLDSFDAPFNLLEGIVYESHLSNLCKLKSELRIDNNHFTGSLNPICKLQSATILNLFENNLSGEVPDCWSPIAVPMVLNVANNHISGRIPYSLCSSISLSSLYVRKNNLNGQFPTSLKKCQGLKVLDLGRNTFKGNIPEWIGTTLAVLGILSIRLNKFFGSIPSSICQLQSIQILDLSGNHLSRRIPQGFSNFTTLQLLQDGSSMINDLNPYYIRGPVMYHGNAFVQWKNKESDYQNTLWLLETIDLSSNDLVGDYWSCKVNFNSLK</sequence>
<comment type="similarity">
    <text evidence="2">Belongs to the RLP family.</text>
</comment>
<evidence type="ECO:0000256" key="10">
    <source>
        <dbReference type="ARBA" id="ARBA00023170"/>
    </source>
</evidence>
<comment type="subcellular location">
    <subcellularLocation>
        <location evidence="1">Cell membrane</location>
        <topology evidence="1">Single-pass type I membrane protein</topology>
    </subcellularLocation>
</comment>
<dbReference type="InterPro" id="IPR003591">
    <property type="entry name" value="Leu-rich_rpt_typical-subtyp"/>
</dbReference>
<dbReference type="EMBL" id="AYRZ02000007">
    <property type="protein sequence ID" value="PHT76061.1"/>
    <property type="molecule type" value="Genomic_DNA"/>
</dbReference>
<dbReference type="Proteomes" id="UP000222542">
    <property type="component" value="Unassembled WGS sequence"/>
</dbReference>
<evidence type="ECO:0000256" key="11">
    <source>
        <dbReference type="ARBA" id="ARBA00023180"/>
    </source>
</evidence>
<evidence type="ECO:0000256" key="6">
    <source>
        <dbReference type="ARBA" id="ARBA00022729"/>
    </source>
</evidence>
<accession>A0A2G2Z2D0</accession>
<comment type="caution">
    <text evidence="13">The sequence shown here is derived from an EMBL/GenBank/DDBJ whole genome shotgun (WGS) entry which is preliminary data.</text>
</comment>
<dbReference type="Gramene" id="PHT76061">
    <property type="protein sequence ID" value="PHT76061"/>
    <property type="gene ID" value="T459_19583"/>
</dbReference>
<organism evidence="13 14">
    <name type="scientific">Capsicum annuum</name>
    <name type="common">Capsicum pepper</name>
    <dbReference type="NCBI Taxonomy" id="4072"/>
    <lineage>
        <taxon>Eukaryota</taxon>
        <taxon>Viridiplantae</taxon>
        <taxon>Streptophyta</taxon>
        <taxon>Embryophyta</taxon>
        <taxon>Tracheophyta</taxon>
        <taxon>Spermatophyta</taxon>
        <taxon>Magnoliopsida</taxon>
        <taxon>eudicotyledons</taxon>
        <taxon>Gunneridae</taxon>
        <taxon>Pentapetalae</taxon>
        <taxon>asterids</taxon>
        <taxon>lamiids</taxon>
        <taxon>Solanales</taxon>
        <taxon>Solanaceae</taxon>
        <taxon>Solanoideae</taxon>
        <taxon>Capsiceae</taxon>
        <taxon>Capsicum</taxon>
    </lineage>
</organism>
<evidence type="ECO:0000256" key="1">
    <source>
        <dbReference type="ARBA" id="ARBA00004251"/>
    </source>
</evidence>